<dbReference type="Pfam" id="PF11790">
    <property type="entry name" value="Glyco_hydro_cc"/>
    <property type="match status" value="1"/>
</dbReference>
<dbReference type="InterPro" id="IPR024655">
    <property type="entry name" value="Asl1_glyco_hydro_catalytic"/>
</dbReference>
<reference evidence="2 3" key="1">
    <citation type="submission" date="2023-02" db="EMBL/GenBank/DDBJ databases">
        <title>Dictyobacter halimunensis sp. nov., a new member of the class Ktedonobacteria from forest soil in a geothermal area.</title>
        <authorList>
            <person name="Rachmania M.K."/>
            <person name="Ningsih F."/>
            <person name="Sakai Y."/>
            <person name="Yabe S."/>
            <person name="Yokota A."/>
            <person name="Sjamsuridzal W."/>
        </authorList>
    </citation>
    <scope>NUCLEOTIDE SEQUENCE [LARGE SCALE GENOMIC DNA]</scope>
    <source>
        <strain evidence="2 3">S3.2.2.5</strain>
    </source>
</reference>
<dbReference type="SUPFAM" id="SSF51445">
    <property type="entry name" value="(Trans)glycosidases"/>
    <property type="match status" value="1"/>
</dbReference>
<name>A0ABQ6FK45_9CHLR</name>
<protein>
    <recommendedName>
        <fullName evidence="1">Asl1-like glycosyl hydrolase catalytic domain-containing protein</fullName>
    </recommendedName>
</protein>
<evidence type="ECO:0000259" key="1">
    <source>
        <dbReference type="Pfam" id="PF11790"/>
    </source>
</evidence>
<accession>A0ABQ6FK45</accession>
<gene>
    <name evidence="2" type="ORF">KDH_14750</name>
</gene>
<dbReference type="PANTHER" id="PTHR12631">
    <property type="entry name" value="ALPHA-L-IDURONIDASE"/>
    <property type="match status" value="1"/>
</dbReference>
<dbReference type="EMBL" id="BSRI01000001">
    <property type="protein sequence ID" value="GLV54628.1"/>
    <property type="molecule type" value="Genomic_DNA"/>
</dbReference>
<dbReference type="Proteomes" id="UP001344906">
    <property type="component" value="Unassembled WGS sequence"/>
</dbReference>
<feature type="domain" description="Asl1-like glycosyl hydrolase catalytic" evidence="1">
    <location>
        <begin position="227"/>
        <end position="358"/>
    </location>
</feature>
<dbReference type="PANTHER" id="PTHR12631:SF10">
    <property type="entry name" value="BETA-XYLOSIDASE-LIKE PROTEIN-RELATED"/>
    <property type="match status" value="1"/>
</dbReference>
<keyword evidence="3" id="KW-1185">Reference proteome</keyword>
<sequence length="485" mass="54024">MQSTIFLHTEIPIFKIWTPASTGSLTYSVADRSGTKVVEGQVDVQSDQTIISLQQCRPEYYVLTVTNHTANETSVRTIPFVVITSTALPVDSRFGVSAHFSGKNPLNGTRELIAMGASMVREDALWADVEASPGEYDFTPIDRYMSAFQRSGLHPLLIIDYNNPLYDGGLTPHDEVGFAAYANYARALVSHYPQLHAVELYNEYNGKFSTGPGEHDPANYARMVSAAYQAIKAVRPDVTVVVGATFGIDLDWLKRLFTTGALTYADAISVHPYSIVSVDPPEFRNLAQHLQALQDLIKAHNNGQAKPIWITELGWSDAFNITNEVEQAHYLVRSIVLSLSVGVDTYFWYDFINDGTNSFDLEQNFGLIRLPDADGYYTPKPSYIAFAVLTRLLAGRSFLGREIAEFNVYHMCFSNNLHVLWSTPFNQKIELASNGPLTSISMTGKTQILQPTGGKVTLRLTPEPIYILTETEQFTMHPLEQERPS</sequence>
<dbReference type="RefSeq" id="WP_338248310.1">
    <property type="nucleotide sequence ID" value="NZ_BSRI01000001.1"/>
</dbReference>
<evidence type="ECO:0000313" key="3">
    <source>
        <dbReference type="Proteomes" id="UP001344906"/>
    </source>
</evidence>
<dbReference type="InterPro" id="IPR051923">
    <property type="entry name" value="Glycosyl_Hydrolase_39"/>
</dbReference>
<proteinExistence type="predicted"/>
<dbReference type="InterPro" id="IPR017853">
    <property type="entry name" value="GH"/>
</dbReference>
<evidence type="ECO:0000313" key="2">
    <source>
        <dbReference type="EMBL" id="GLV54628.1"/>
    </source>
</evidence>
<organism evidence="2 3">
    <name type="scientific">Dictyobacter halimunensis</name>
    <dbReference type="NCBI Taxonomy" id="3026934"/>
    <lineage>
        <taxon>Bacteria</taxon>
        <taxon>Bacillati</taxon>
        <taxon>Chloroflexota</taxon>
        <taxon>Ktedonobacteria</taxon>
        <taxon>Ktedonobacterales</taxon>
        <taxon>Dictyobacteraceae</taxon>
        <taxon>Dictyobacter</taxon>
    </lineage>
</organism>
<dbReference type="Gene3D" id="3.20.20.80">
    <property type="entry name" value="Glycosidases"/>
    <property type="match status" value="1"/>
</dbReference>
<comment type="caution">
    <text evidence="2">The sequence shown here is derived from an EMBL/GenBank/DDBJ whole genome shotgun (WGS) entry which is preliminary data.</text>
</comment>